<dbReference type="EMBL" id="CAJOBE010005098">
    <property type="protein sequence ID" value="CAF3960458.1"/>
    <property type="molecule type" value="Genomic_DNA"/>
</dbReference>
<keyword evidence="6 7" id="KW-0472">Membrane</keyword>
<sequence length="453" mass="51889">MVVTYLDAWFTTVSTICSCGLTTIDFAQLSRASQLVMMGFAFISGFAMSTLPALIIKAQTHKTTQGTNVDDDNEKYDPENDDELEMSNLRWDQNLPSHIRAELARLPTPVKLRYRAYIMCIVLILSLYFTIYTTGFIAIGTWLQTHNSPEYLMQNNVTLNPWYISVNLRFCGFQSFDISLFATATLLVYLLLMATKPQMLCALDESPFEIYWLTLEAQAQVDAETNNNQTNMSKSLPLILQRAMSITSATGADVPLFKQMKGFLRRQSLATKELARKEFSRNNDDEKISPKYSKRIKALRLRLFLIHFIRALFKHAFDFFVLTRTWLFVFIFLICTIEYRRMTPVDPDITLLKIIFEIISAFGGVGMSLGYPNKTTSFASILSAGSKVILIATMLMGRHRGLLASMKDQEVIEYSAMYILVRRRQEYILQYQTSKTREPIVEKIKSDSTVVHF</sequence>
<keyword evidence="4 7" id="KW-1133">Transmembrane helix</keyword>
<evidence type="ECO:0000256" key="4">
    <source>
        <dbReference type="ARBA" id="ARBA00022989"/>
    </source>
</evidence>
<protein>
    <submittedName>
        <fullName evidence="9">Uncharacterized protein</fullName>
    </submittedName>
</protein>
<feature type="transmembrane region" description="Helical" evidence="7">
    <location>
        <begin position="116"/>
        <end position="142"/>
    </location>
</feature>
<dbReference type="InterPro" id="IPR051143">
    <property type="entry name" value="TrkH_K-transport"/>
</dbReference>
<evidence type="ECO:0000256" key="5">
    <source>
        <dbReference type="ARBA" id="ARBA00023065"/>
    </source>
</evidence>
<keyword evidence="5" id="KW-0406">Ion transport</keyword>
<comment type="subcellular location">
    <subcellularLocation>
        <location evidence="1">Membrane</location>
        <topology evidence="1">Multi-pass membrane protein</topology>
    </subcellularLocation>
</comment>
<dbReference type="Proteomes" id="UP000663874">
    <property type="component" value="Unassembled WGS sequence"/>
</dbReference>
<dbReference type="EMBL" id="CAJOBD010001371">
    <property type="protein sequence ID" value="CAF3792744.1"/>
    <property type="molecule type" value="Genomic_DNA"/>
</dbReference>
<comment type="caution">
    <text evidence="9">The sequence shown here is derived from an EMBL/GenBank/DDBJ whole genome shotgun (WGS) entry which is preliminary data.</text>
</comment>
<keyword evidence="2" id="KW-0813">Transport</keyword>
<keyword evidence="3 7" id="KW-0812">Transmembrane</keyword>
<dbReference type="InterPro" id="IPR003445">
    <property type="entry name" value="Cat_transpt"/>
</dbReference>
<evidence type="ECO:0000256" key="6">
    <source>
        <dbReference type="ARBA" id="ARBA00023136"/>
    </source>
</evidence>
<dbReference type="Pfam" id="PF02386">
    <property type="entry name" value="TrkH"/>
    <property type="match status" value="1"/>
</dbReference>
<dbReference type="GO" id="GO:0005886">
    <property type="term" value="C:plasma membrane"/>
    <property type="evidence" value="ECO:0007669"/>
    <property type="project" value="TreeGrafter"/>
</dbReference>
<feature type="transmembrane region" description="Helical" evidence="7">
    <location>
        <begin position="35"/>
        <end position="56"/>
    </location>
</feature>
<organism evidence="9 10">
    <name type="scientific">Rotaria sordida</name>
    <dbReference type="NCBI Taxonomy" id="392033"/>
    <lineage>
        <taxon>Eukaryota</taxon>
        <taxon>Metazoa</taxon>
        <taxon>Spiralia</taxon>
        <taxon>Gnathifera</taxon>
        <taxon>Rotifera</taxon>
        <taxon>Eurotatoria</taxon>
        <taxon>Bdelloidea</taxon>
        <taxon>Philodinida</taxon>
        <taxon>Philodinidae</taxon>
        <taxon>Rotaria</taxon>
    </lineage>
</organism>
<dbReference type="GO" id="GO:0030001">
    <property type="term" value="P:metal ion transport"/>
    <property type="evidence" value="ECO:0007669"/>
    <property type="project" value="UniProtKB-ARBA"/>
</dbReference>
<evidence type="ECO:0000313" key="8">
    <source>
        <dbReference type="EMBL" id="CAF3792744.1"/>
    </source>
</evidence>
<gene>
    <name evidence="9" type="ORF">FNK824_LOCUS23747</name>
    <name evidence="8" type="ORF">JBS370_LOCUS14842</name>
</gene>
<dbReference type="PANTHER" id="PTHR31064">
    <property type="entry name" value="POTASSIUM TRANSPORT PROTEIN DDB_G0292412-RELATED"/>
    <property type="match status" value="1"/>
</dbReference>
<evidence type="ECO:0000313" key="10">
    <source>
        <dbReference type="Proteomes" id="UP000663874"/>
    </source>
</evidence>
<feature type="transmembrane region" description="Helical" evidence="7">
    <location>
        <begin position="319"/>
        <end position="339"/>
    </location>
</feature>
<dbReference type="Proteomes" id="UP000663836">
    <property type="component" value="Unassembled WGS sequence"/>
</dbReference>
<proteinExistence type="predicted"/>
<evidence type="ECO:0000256" key="7">
    <source>
        <dbReference type="SAM" id="Phobius"/>
    </source>
</evidence>
<name>A0A819L924_9BILA</name>
<feature type="transmembrane region" description="Helical" evidence="7">
    <location>
        <begin position="351"/>
        <end position="371"/>
    </location>
</feature>
<dbReference type="GO" id="GO:0008324">
    <property type="term" value="F:monoatomic cation transmembrane transporter activity"/>
    <property type="evidence" value="ECO:0007669"/>
    <property type="project" value="InterPro"/>
</dbReference>
<evidence type="ECO:0000256" key="3">
    <source>
        <dbReference type="ARBA" id="ARBA00022692"/>
    </source>
</evidence>
<dbReference type="PANTHER" id="PTHR31064:SF30">
    <property type="entry name" value="HIGH-AFFINITY POTASSIUM TRANSPORT PROTEIN-RELATED"/>
    <property type="match status" value="1"/>
</dbReference>
<dbReference type="AlphaFoldDB" id="A0A819L924"/>
<evidence type="ECO:0000256" key="1">
    <source>
        <dbReference type="ARBA" id="ARBA00004141"/>
    </source>
</evidence>
<evidence type="ECO:0000256" key="2">
    <source>
        <dbReference type="ARBA" id="ARBA00022448"/>
    </source>
</evidence>
<accession>A0A819L924</accession>
<evidence type="ECO:0000313" key="9">
    <source>
        <dbReference type="EMBL" id="CAF3960458.1"/>
    </source>
</evidence>
<reference evidence="9" key="1">
    <citation type="submission" date="2021-02" db="EMBL/GenBank/DDBJ databases">
        <authorList>
            <person name="Nowell W R."/>
        </authorList>
    </citation>
    <scope>NUCLEOTIDE SEQUENCE</scope>
</reference>
<feature type="transmembrane region" description="Helical" evidence="7">
    <location>
        <begin position="377"/>
        <end position="397"/>
    </location>
</feature>
<feature type="transmembrane region" description="Helical" evidence="7">
    <location>
        <begin position="162"/>
        <end position="192"/>
    </location>
</feature>